<feature type="compositionally biased region" description="Acidic residues" evidence="1">
    <location>
        <begin position="82"/>
        <end position="93"/>
    </location>
</feature>
<evidence type="ECO:0000313" key="2">
    <source>
        <dbReference type="EMBL" id="PIL30348.1"/>
    </source>
</evidence>
<reference evidence="2 3" key="1">
    <citation type="journal article" date="2015" name="Sci. Rep.">
        <title>Chromosome-level genome map provides insights into diverse defense mechanisms in the medicinal fungus Ganoderma sinense.</title>
        <authorList>
            <person name="Zhu Y."/>
            <person name="Xu J."/>
            <person name="Sun C."/>
            <person name="Zhou S."/>
            <person name="Xu H."/>
            <person name="Nelson D.R."/>
            <person name="Qian J."/>
            <person name="Song J."/>
            <person name="Luo H."/>
            <person name="Xiang L."/>
            <person name="Li Y."/>
            <person name="Xu Z."/>
            <person name="Ji A."/>
            <person name="Wang L."/>
            <person name="Lu S."/>
            <person name="Hayward A."/>
            <person name="Sun W."/>
            <person name="Li X."/>
            <person name="Schwartz D.C."/>
            <person name="Wang Y."/>
            <person name="Chen S."/>
        </authorList>
    </citation>
    <scope>NUCLEOTIDE SEQUENCE [LARGE SCALE GENOMIC DNA]</scope>
    <source>
        <strain evidence="2 3">ZZ0214-1</strain>
    </source>
</reference>
<protein>
    <submittedName>
        <fullName evidence="2">Uncharacterized protein</fullName>
    </submittedName>
</protein>
<evidence type="ECO:0000313" key="3">
    <source>
        <dbReference type="Proteomes" id="UP000230002"/>
    </source>
</evidence>
<organism evidence="2 3">
    <name type="scientific">Ganoderma sinense ZZ0214-1</name>
    <dbReference type="NCBI Taxonomy" id="1077348"/>
    <lineage>
        <taxon>Eukaryota</taxon>
        <taxon>Fungi</taxon>
        <taxon>Dikarya</taxon>
        <taxon>Basidiomycota</taxon>
        <taxon>Agaricomycotina</taxon>
        <taxon>Agaricomycetes</taxon>
        <taxon>Polyporales</taxon>
        <taxon>Polyporaceae</taxon>
        <taxon>Ganoderma</taxon>
    </lineage>
</organism>
<sequence length="149" mass="16130">MCDDSPYTTGFGGGHKARKLTQWRKFSTARGSDIGVAAIGARRFVSADEGTLNGQHHRGQSRAEYGERGGGSDAAVNTATSSEEEEEEEEEEEDRPRRDREFGGKAPVGLTNSHEAPPPVAQVETRSLTTNPDHPHFRLPSTPAQCVVV</sequence>
<name>A0A2G8S9T6_9APHY</name>
<feature type="compositionally biased region" description="Basic and acidic residues" evidence="1">
    <location>
        <begin position="94"/>
        <end position="103"/>
    </location>
</feature>
<dbReference type="AlphaFoldDB" id="A0A2G8S9T6"/>
<proteinExistence type="predicted"/>
<dbReference type="EMBL" id="AYKW01000015">
    <property type="protein sequence ID" value="PIL30348.1"/>
    <property type="molecule type" value="Genomic_DNA"/>
</dbReference>
<comment type="caution">
    <text evidence="2">The sequence shown here is derived from an EMBL/GenBank/DDBJ whole genome shotgun (WGS) entry which is preliminary data.</text>
</comment>
<dbReference type="Proteomes" id="UP000230002">
    <property type="component" value="Unassembled WGS sequence"/>
</dbReference>
<feature type="region of interest" description="Disordered" evidence="1">
    <location>
        <begin position="47"/>
        <end position="149"/>
    </location>
</feature>
<evidence type="ECO:0000256" key="1">
    <source>
        <dbReference type="SAM" id="MobiDB-lite"/>
    </source>
</evidence>
<keyword evidence="3" id="KW-1185">Reference proteome</keyword>
<accession>A0A2G8S9T6</accession>
<gene>
    <name evidence="2" type="ORF">GSI_07533</name>
</gene>